<gene>
    <name evidence="9" type="ORF">LSCM4_03688</name>
</gene>
<dbReference type="SMR" id="A0A836KPQ6"/>
<protein>
    <recommendedName>
        <fullName evidence="6">Phosphodiesterase</fullName>
        <ecNumber evidence="6">3.1.4.-</ecNumber>
    </recommendedName>
</protein>
<evidence type="ECO:0000313" key="10">
    <source>
        <dbReference type="Proteomes" id="UP000674143"/>
    </source>
</evidence>
<dbReference type="PRINTS" id="PR00387">
    <property type="entry name" value="PDIESTERASE1"/>
</dbReference>
<feature type="compositionally biased region" description="Polar residues" evidence="7">
    <location>
        <begin position="23"/>
        <end position="33"/>
    </location>
</feature>
<sequence length="694" mass="78663">MERYPSRNQAANYSPSADHVEASTASARLTSHTAPRLPPVVAHPLSYPTPMERMNRDTSGDAPKMLGKGKYIKEYGALAMSDRTKTLLLGTLFLFCDAETESTVVSYHEKSTGSVYARSYTDVELGQAKQAAGVGFSWAPFFKSIATAMIKSKATVASLTPTRKDASFTIFNSKDPSRTYSFVVPMEMVSNGCSPNAQAVFRFAMYPLTCALQYNRMRGPPSERRVLAEKMECQWTVLTAATKQHTAYVDELLPEALPLREESALHSHRAMVMGREVRNLERRLKAREEHIITKHPLDQLYDEGGAQSFQHTLWSPEHIPQEEDPDAVLSLCIRSAFPLGPGMKLSDISAVLQWPEIQGQIEASGNRQVIAEAFEIFKGIDRWDYDTIQLEIITNGNALFYTTYLLIYKLDLVRHFNLDDTVLRRFLTAVQSAYHPNPYHNAMHGADVTQINYYIMMVAGLNEKCRLSREEIFAGIIAGAVHDFDHPGLNNNFHSRTGAYLATLYNDRSILENHHLACTFEMLRNPRYNIFATLSDEQRLVVRETILEMVLATDMGNHARIFKSFQVRMSETSEWHSKEDVRLALSMSIKMADISNCARPNHIYAEWAKNISKEFYLQGDAERKLNLSISPFMDRTREAEEFPKGQVSFMMYIVQPMVEALSALLPSMAFAVNLCVENKEYWRRKTEEAQQAES</sequence>
<dbReference type="EMBL" id="JAFHLR010000029">
    <property type="protein sequence ID" value="KAG5473618.1"/>
    <property type="molecule type" value="Genomic_DNA"/>
</dbReference>
<dbReference type="PANTHER" id="PTHR11347">
    <property type="entry name" value="CYCLIC NUCLEOTIDE PHOSPHODIESTERASE"/>
    <property type="match status" value="1"/>
</dbReference>
<dbReference type="AlphaFoldDB" id="A0A836KPQ6"/>
<name>A0A836KPQ6_9TRYP</name>
<feature type="binding site" evidence="4">
    <location>
        <position position="646"/>
    </location>
    <ligand>
        <name>AMP</name>
        <dbReference type="ChEBI" id="CHEBI:456215"/>
    </ligand>
</feature>
<evidence type="ECO:0000256" key="5">
    <source>
        <dbReference type="PIRSR" id="PIRSR623088-3"/>
    </source>
</evidence>
<dbReference type="GO" id="GO:0007165">
    <property type="term" value="P:signal transduction"/>
    <property type="evidence" value="ECO:0007669"/>
    <property type="project" value="InterPro"/>
</dbReference>
<evidence type="ECO:0000256" key="3">
    <source>
        <dbReference type="PIRSR" id="PIRSR623088-1"/>
    </source>
</evidence>
<accession>A0A836KPQ6</accession>
<organism evidence="9 10">
    <name type="scientific">Leishmania orientalis</name>
    <dbReference type="NCBI Taxonomy" id="2249476"/>
    <lineage>
        <taxon>Eukaryota</taxon>
        <taxon>Discoba</taxon>
        <taxon>Euglenozoa</taxon>
        <taxon>Kinetoplastea</taxon>
        <taxon>Metakinetoplastina</taxon>
        <taxon>Trypanosomatida</taxon>
        <taxon>Trypanosomatidae</taxon>
        <taxon>Leishmaniinae</taxon>
        <taxon>Leishmania</taxon>
    </lineage>
</organism>
<feature type="domain" description="PDEase" evidence="8">
    <location>
        <begin position="364"/>
        <end position="689"/>
    </location>
</feature>
<dbReference type="FunFam" id="1.10.1300.10:FF:000021">
    <property type="entry name" value="Phosphodiesterase"/>
    <property type="match status" value="1"/>
</dbReference>
<feature type="binding site" evidence="5">
    <location>
        <position position="444"/>
    </location>
    <ligand>
        <name>Zn(2+)</name>
        <dbReference type="ChEBI" id="CHEBI:29105"/>
        <label>1</label>
    </ligand>
</feature>
<evidence type="ECO:0000256" key="2">
    <source>
        <dbReference type="ARBA" id="ARBA00022801"/>
    </source>
</evidence>
<dbReference type="Gene3D" id="1.10.1300.10">
    <property type="entry name" value="3'5'-cyclic nucleotide phosphodiesterase, catalytic domain"/>
    <property type="match status" value="1"/>
</dbReference>
<dbReference type="Pfam" id="PF00233">
    <property type="entry name" value="PDEase_I"/>
    <property type="match status" value="1"/>
</dbReference>
<evidence type="ECO:0000256" key="4">
    <source>
        <dbReference type="PIRSR" id="PIRSR623088-2"/>
    </source>
</evidence>
<feature type="binding site" evidence="4">
    <location>
        <position position="483"/>
    </location>
    <ligand>
        <name>AMP</name>
        <dbReference type="ChEBI" id="CHEBI:456215"/>
    </ligand>
</feature>
<dbReference type="SUPFAM" id="SSF109604">
    <property type="entry name" value="HD-domain/PDEase-like"/>
    <property type="match status" value="1"/>
</dbReference>
<feature type="active site" description="Proton donor" evidence="3">
    <location>
        <position position="440"/>
    </location>
</feature>
<dbReference type="InterPro" id="IPR036971">
    <property type="entry name" value="PDEase_catalytic_dom_sf"/>
</dbReference>
<feature type="binding site" evidence="5">
    <location>
        <position position="483"/>
    </location>
    <ligand>
        <name>Zn(2+)</name>
        <dbReference type="ChEBI" id="CHEBI:29105"/>
        <label>2</label>
    </ligand>
</feature>
<dbReference type="RefSeq" id="XP_067061621.1">
    <property type="nucleotide sequence ID" value="XM_067205684.1"/>
</dbReference>
<comment type="cofactor">
    <cofactor evidence="6">
        <name>a divalent metal cation</name>
        <dbReference type="ChEBI" id="CHEBI:60240"/>
    </cofactor>
    <text evidence="6">Binds 2 divalent metal cations per subunit. Site 1 may preferentially bind zinc ions, while site 2 has a preference for magnesium and/or manganese ions.</text>
</comment>
<evidence type="ECO:0000259" key="8">
    <source>
        <dbReference type="PROSITE" id="PS51845"/>
    </source>
</evidence>
<dbReference type="InterPro" id="IPR023174">
    <property type="entry name" value="PDEase_CS"/>
</dbReference>
<dbReference type="GO" id="GO:0046872">
    <property type="term" value="F:metal ion binding"/>
    <property type="evidence" value="ECO:0007669"/>
    <property type="project" value="UniProtKB-KW"/>
</dbReference>
<dbReference type="EC" id="3.1.4.-" evidence="6"/>
<proteinExistence type="inferred from homology"/>
<keyword evidence="1 5" id="KW-0479">Metal-binding</keyword>
<feature type="compositionally biased region" description="Polar residues" evidence="7">
    <location>
        <begin position="1"/>
        <end position="15"/>
    </location>
</feature>
<dbReference type="InterPro" id="IPR003607">
    <property type="entry name" value="HD/PDEase_dom"/>
</dbReference>
<evidence type="ECO:0000256" key="6">
    <source>
        <dbReference type="RuleBase" id="RU363067"/>
    </source>
</evidence>
<dbReference type="GO" id="GO:0004114">
    <property type="term" value="F:3',5'-cyclic-nucleotide phosphodiesterase activity"/>
    <property type="evidence" value="ECO:0007669"/>
    <property type="project" value="InterPro"/>
</dbReference>
<evidence type="ECO:0000313" key="9">
    <source>
        <dbReference type="EMBL" id="KAG5473618.1"/>
    </source>
</evidence>
<feature type="binding site" evidence="4">
    <location>
        <position position="593"/>
    </location>
    <ligand>
        <name>AMP</name>
        <dbReference type="ChEBI" id="CHEBI:456215"/>
    </ligand>
</feature>
<feature type="binding site" evidence="4">
    <location>
        <begin position="440"/>
        <end position="444"/>
    </location>
    <ligand>
        <name>AMP</name>
        <dbReference type="ChEBI" id="CHEBI:456215"/>
    </ligand>
</feature>
<dbReference type="PROSITE" id="PS00126">
    <property type="entry name" value="PDEASE_I_1"/>
    <property type="match status" value="1"/>
</dbReference>
<comment type="similarity">
    <text evidence="6">Belongs to the cyclic nucleotide phosphodiesterase family.</text>
</comment>
<keyword evidence="2 6" id="KW-0378">Hydrolase</keyword>
<reference evidence="10" key="2">
    <citation type="journal article" date="2021" name="Sci. Data">
        <title>Chromosome-scale genome sequencing, assembly and annotation of six genomes from subfamily Leishmaniinae.</title>
        <authorList>
            <person name="Almutairi H."/>
            <person name="Urbaniak M.D."/>
            <person name="Bates M.D."/>
            <person name="Jariyapan N."/>
            <person name="Kwakye-Nuako G."/>
            <person name="Thomaz Soccol V."/>
            <person name="Al-Salem W.S."/>
            <person name="Dillon R.J."/>
            <person name="Bates P.A."/>
            <person name="Gatherer D."/>
        </authorList>
    </citation>
    <scope>NUCLEOTIDE SEQUENCE [LARGE SCALE GENOMIC DNA]</scope>
</reference>
<dbReference type="InterPro" id="IPR023088">
    <property type="entry name" value="PDEase"/>
</dbReference>
<feature type="binding site" evidence="5">
    <location>
        <position position="593"/>
    </location>
    <ligand>
        <name>Zn(2+)</name>
        <dbReference type="ChEBI" id="CHEBI:29105"/>
        <label>1</label>
    </ligand>
</feature>
<keyword evidence="10" id="KW-1185">Reference proteome</keyword>
<dbReference type="CDD" id="cd00077">
    <property type="entry name" value="HDc"/>
    <property type="match status" value="1"/>
</dbReference>
<dbReference type="GeneID" id="92359618"/>
<dbReference type="InterPro" id="IPR002073">
    <property type="entry name" value="PDEase_catalytic_dom"/>
</dbReference>
<feature type="binding site" evidence="5">
    <location>
        <position position="483"/>
    </location>
    <ligand>
        <name>Zn(2+)</name>
        <dbReference type="ChEBI" id="CHEBI:29105"/>
        <label>1</label>
    </ligand>
</feature>
<feature type="binding site" evidence="5">
    <location>
        <position position="482"/>
    </location>
    <ligand>
        <name>Zn(2+)</name>
        <dbReference type="ChEBI" id="CHEBI:29105"/>
        <label>1</label>
    </ligand>
</feature>
<feature type="region of interest" description="Disordered" evidence="7">
    <location>
        <begin position="1"/>
        <end position="62"/>
    </location>
</feature>
<comment type="caution">
    <text evidence="9">The sequence shown here is derived from an EMBL/GenBank/DDBJ whole genome shotgun (WGS) entry which is preliminary data.</text>
</comment>
<dbReference type="PROSITE" id="PS51845">
    <property type="entry name" value="PDEASE_I_2"/>
    <property type="match status" value="1"/>
</dbReference>
<evidence type="ECO:0000256" key="1">
    <source>
        <dbReference type="ARBA" id="ARBA00022723"/>
    </source>
</evidence>
<evidence type="ECO:0000256" key="7">
    <source>
        <dbReference type="SAM" id="MobiDB-lite"/>
    </source>
</evidence>
<reference evidence="10" key="1">
    <citation type="journal article" date="2021" name="Microbiol. Resour. Announc.">
        <title>LGAAP: Leishmaniinae Genome Assembly and Annotation Pipeline.</title>
        <authorList>
            <person name="Almutairi H."/>
            <person name="Urbaniak M.D."/>
            <person name="Bates M.D."/>
            <person name="Jariyapan N."/>
            <person name="Kwakye-Nuako G."/>
            <person name="Thomaz-Soccol V."/>
            <person name="Al-Salem W.S."/>
            <person name="Dillon R.J."/>
            <person name="Bates P.A."/>
            <person name="Gatherer D."/>
        </authorList>
    </citation>
    <scope>NUCLEOTIDE SEQUENCE [LARGE SCALE GENOMIC DNA]</scope>
</reference>
<dbReference type="KEGG" id="loi:92359618"/>
<dbReference type="Proteomes" id="UP000674143">
    <property type="component" value="Unassembled WGS sequence"/>
</dbReference>